<protein>
    <recommendedName>
        <fullName evidence="2">Transposase</fullName>
    </recommendedName>
</protein>
<reference evidence="1" key="1">
    <citation type="submission" date="2016-10" db="EMBL/GenBank/DDBJ databases">
        <title>Agrobacterium Ti plasmids: Classification based on T-DNA and Vir regions organization.</title>
        <authorList>
            <person name="Nabi N."/>
            <person name="Vial L."/>
            <person name="Ben Hafsa A."/>
            <person name="Chapulliot D."/>
            <person name="Berard A."/>
            <person name="Chauveau A."/>
            <person name="Le Paslier M.-C."/>
            <person name="Harzallah Skhiri F."/>
            <person name="Brunel D."/>
            <person name="Nesme X."/>
            <person name="Chaouachi M."/>
        </authorList>
    </citation>
    <scope>NUCLEOTIDE SEQUENCE</scope>
    <source>
        <strain evidence="1">CFBP2788</strain>
        <plasmid evidence="1">pTi_CFBP2788</plasmid>
    </source>
</reference>
<dbReference type="RefSeq" id="WP_172690297.1">
    <property type="nucleotide sequence ID" value="NZ_KY000032.1"/>
</dbReference>
<evidence type="ECO:0008006" key="2">
    <source>
        <dbReference type="Google" id="ProtNLM"/>
    </source>
</evidence>
<geneLocation type="plasmid" evidence="1">
    <name>pTi_CFBP2788</name>
</geneLocation>
<dbReference type="InterPro" id="IPR008878">
    <property type="entry name" value="Transposase_IS66_Orf2"/>
</dbReference>
<dbReference type="Pfam" id="PF05717">
    <property type="entry name" value="TnpB_IS66"/>
    <property type="match status" value="1"/>
</dbReference>
<organism evidence="1">
    <name type="scientific">Agrobacterium fabrum</name>
    <dbReference type="NCBI Taxonomy" id="1176649"/>
    <lineage>
        <taxon>Bacteria</taxon>
        <taxon>Pseudomonadati</taxon>
        <taxon>Pseudomonadota</taxon>
        <taxon>Alphaproteobacteria</taxon>
        <taxon>Hyphomicrobiales</taxon>
        <taxon>Rhizobiaceae</taxon>
        <taxon>Rhizobium/Agrobacterium group</taxon>
        <taxon>Agrobacterium</taxon>
        <taxon>Agrobacterium tumefaciens complex</taxon>
    </lineage>
</organism>
<keyword evidence="1" id="KW-0614">Plasmid</keyword>
<dbReference type="AlphaFoldDB" id="A0A2Z2PM14"/>
<name>A0A2Z2PM14_9HYPH</name>
<accession>A0A2Z2PM14</accession>
<proteinExistence type="predicted"/>
<dbReference type="EMBL" id="KY000032">
    <property type="protein sequence ID" value="ASK41889.1"/>
    <property type="molecule type" value="Genomic_DNA"/>
</dbReference>
<evidence type="ECO:0000313" key="1">
    <source>
        <dbReference type="EMBL" id="ASK41889.1"/>
    </source>
</evidence>
<sequence>MGAIFGFREKRADRVKLLWWDGQTFCLFNKYLVHSRPLSS</sequence>